<protein>
    <submittedName>
        <fullName evidence="9">Virulence factor MviN</fullName>
    </submittedName>
</protein>
<keyword evidence="6 8" id="KW-1133">Transmembrane helix</keyword>
<dbReference type="PANTHER" id="PTHR47019">
    <property type="entry name" value="LIPID II FLIPPASE MURJ"/>
    <property type="match status" value="1"/>
</dbReference>
<feature type="transmembrane region" description="Helical" evidence="8">
    <location>
        <begin position="166"/>
        <end position="187"/>
    </location>
</feature>
<keyword evidence="7 8" id="KW-0472">Membrane</keyword>
<dbReference type="Pfam" id="PF03023">
    <property type="entry name" value="MurJ"/>
    <property type="match status" value="1"/>
</dbReference>
<reference evidence="9 10" key="1">
    <citation type="submission" date="2019-08" db="EMBL/GenBank/DDBJ databases">
        <title>In-depth cultivation of the pig gut microbiome towards novel bacterial diversity and tailored functional studies.</title>
        <authorList>
            <person name="Wylensek D."/>
            <person name="Hitch T.C.A."/>
            <person name="Clavel T."/>
        </authorList>
    </citation>
    <scope>NUCLEOTIDE SEQUENCE [LARGE SCALE GENOMIC DNA]</scope>
    <source>
        <strain evidence="9 10">RF-GAM-744-WT-7</strain>
    </source>
</reference>
<feature type="transmembrane region" description="Helical" evidence="8">
    <location>
        <begin position="494"/>
        <end position="515"/>
    </location>
</feature>
<dbReference type="GO" id="GO:0015648">
    <property type="term" value="F:lipid-linked peptidoglycan transporter activity"/>
    <property type="evidence" value="ECO:0007669"/>
    <property type="project" value="TreeGrafter"/>
</dbReference>
<evidence type="ECO:0000256" key="1">
    <source>
        <dbReference type="ARBA" id="ARBA00004651"/>
    </source>
</evidence>
<feature type="transmembrane region" description="Helical" evidence="8">
    <location>
        <begin position="244"/>
        <end position="266"/>
    </location>
</feature>
<evidence type="ECO:0000313" key="9">
    <source>
        <dbReference type="EMBL" id="MST48726.1"/>
    </source>
</evidence>
<name>A0A7K0JZQ4_9ACTO</name>
<dbReference type="GO" id="GO:0009252">
    <property type="term" value="P:peptidoglycan biosynthetic process"/>
    <property type="evidence" value="ECO:0007669"/>
    <property type="project" value="UniProtKB-KW"/>
</dbReference>
<feature type="transmembrane region" description="Helical" evidence="8">
    <location>
        <begin position="459"/>
        <end position="482"/>
    </location>
</feature>
<dbReference type="EMBL" id="VUMY01000001">
    <property type="protein sequence ID" value="MST48726.1"/>
    <property type="molecule type" value="Genomic_DNA"/>
</dbReference>
<feature type="transmembrane region" description="Helical" evidence="8">
    <location>
        <begin position="199"/>
        <end position="223"/>
    </location>
</feature>
<keyword evidence="4" id="KW-0133">Cell shape</keyword>
<dbReference type="InterPro" id="IPR051050">
    <property type="entry name" value="Lipid_II_flippase_MurJ/MviN"/>
</dbReference>
<organism evidence="9 10">
    <name type="scientific">Mobiluncus porci</name>
    <dbReference type="NCBI Taxonomy" id="2652278"/>
    <lineage>
        <taxon>Bacteria</taxon>
        <taxon>Bacillati</taxon>
        <taxon>Actinomycetota</taxon>
        <taxon>Actinomycetes</taxon>
        <taxon>Actinomycetales</taxon>
        <taxon>Actinomycetaceae</taxon>
        <taxon>Mobiluncus</taxon>
    </lineage>
</organism>
<keyword evidence="2" id="KW-1003">Cell membrane</keyword>
<feature type="transmembrane region" description="Helical" evidence="8">
    <location>
        <begin position="328"/>
        <end position="352"/>
    </location>
</feature>
<evidence type="ECO:0000256" key="7">
    <source>
        <dbReference type="ARBA" id="ARBA00023136"/>
    </source>
</evidence>
<comment type="subcellular location">
    <subcellularLocation>
        <location evidence="1">Cell membrane</location>
        <topology evidence="1">Multi-pass membrane protein</topology>
    </subcellularLocation>
</comment>
<dbReference type="GO" id="GO:0008360">
    <property type="term" value="P:regulation of cell shape"/>
    <property type="evidence" value="ECO:0007669"/>
    <property type="project" value="UniProtKB-KW"/>
</dbReference>
<evidence type="ECO:0000256" key="5">
    <source>
        <dbReference type="ARBA" id="ARBA00022984"/>
    </source>
</evidence>
<comment type="caution">
    <text evidence="9">The sequence shown here is derived from an EMBL/GenBank/DDBJ whole genome shotgun (WGS) entry which is preliminary data.</text>
</comment>
<dbReference type="PANTHER" id="PTHR47019:SF1">
    <property type="entry name" value="LIPID II FLIPPASE MURJ"/>
    <property type="match status" value="1"/>
</dbReference>
<dbReference type="Proteomes" id="UP000442535">
    <property type="component" value="Unassembled WGS sequence"/>
</dbReference>
<evidence type="ECO:0000256" key="4">
    <source>
        <dbReference type="ARBA" id="ARBA00022960"/>
    </source>
</evidence>
<feature type="transmembrane region" description="Helical" evidence="8">
    <location>
        <begin position="134"/>
        <end position="159"/>
    </location>
</feature>
<feature type="transmembrane region" description="Helical" evidence="8">
    <location>
        <begin position="93"/>
        <end position="114"/>
    </location>
</feature>
<feature type="transmembrane region" description="Helical" evidence="8">
    <location>
        <begin position="58"/>
        <end position="81"/>
    </location>
</feature>
<evidence type="ECO:0000256" key="2">
    <source>
        <dbReference type="ARBA" id="ARBA00022475"/>
    </source>
</evidence>
<proteinExistence type="predicted"/>
<feature type="transmembrane region" description="Helical" evidence="8">
    <location>
        <begin position="425"/>
        <end position="447"/>
    </location>
</feature>
<accession>A0A7K0JZQ4</accession>
<gene>
    <name evidence="9" type="ORF">FYJ63_00370</name>
</gene>
<evidence type="ECO:0000256" key="6">
    <source>
        <dbReference type="ARBA" id="ARBA00022989"/>
    </source>
</evidence>
<dbReference type="GO" id="GO:0005886">
    <property type="term" value="C:plasma membrane"/>
    <property type="evidence" value="ECO:0007669"/>
    <property type="project" value="UniProtKB-SubCell"/>
</dbReference>
<keyword evidence="5" id="KW-0573">Peptidoglycan synthesis</keyword>
<dbReference type="InterPro" id="IPR004268">
    <property type="entry name" value="MurJ"/>
</dbReference>
<dbReference type="GO" id="GO:0034204">
    <property type="term" value="P:lipid translocation"/>
    <property type="evidence" value="ECO:0007669"/>
    <property type="project" value="TreeGrafter"/>
</dbReference>
<dbReference type="RefSeq" id="WP_154542673.1">
    <property type="nucleotide sequence ID" value="NZ_JAQYQY010000018.1"/>
</dbReference>
<evidence type="ECO:0000256" key="3">
    <source>
        <dbReference type="ARBA" id="ARBA00022692"/>
    </source>
</evidence>
<sequence>MRASQNPAAALLGAAGLVAILTLISRVFGFLRWLAQASWVGAGEVGNAYASANQIPNVIFEVVVGGALASVTVPLLAKAVAAERAEEINRIASALFTWTLTILLPLGLLLFLLADPIAAVLPESRGSNGVAQNALMAQFLRIFAAQIPLYGIAVVAGGVLQAQHRFAWPALIPAFSSLVTIGAYWLYDAWSVSNPFDERAISALGWGTTLGVVALSLPLLVPLTRVGVRLRLTWKMPREKFLKALELGGFGIGALVAAQGYMLVALGLARWGGEVGTINVFQYAQAIYMLPYALFTFPIATVVFPLLTREKATGERGHFSSLSSASTALVAALAVLGIAGLFAVASGMAAIFSWNRPIPGLELAIVAMSPALFGYALLYHLSRVFIALDRAVHTFVAALIGWGISALSAWILILVLAPERGNGSVTLAALGFGQAIGMSLAGLYLLVRWRIQQGGGLKTVLLPLVVTIPLAALGGAAGRLAYGAVVTTGVSGAPLWGTLLAGVVVVAVCLPAIYFSSTNFREVVREARRGNDNKEQGGVRENLDDSGKS</sequence>
<keyword evidence="3 8" id="KW-0812">Transmembrane</keyword>
<dbReference type="PRINTS" id="PR01806">
    <property type="entry name" value="VIRFACTRMVIN"/>
</dbReference>
<keyword evidence="10" id="KW-1185">Reference proteome</keyword>
<evidence type="ECO:0000313" key="10">
    <source>
        <dbReference type="Proteomes" id="UP000442535"/>
    </source>
</evidence>
<evidence type="ECO:0000256" key="8">
    <source>
        <dbReference type="SAM" id="Phobius"/>
    </source>
</evidence>
<feature type="transmembrane region" description="Helical" evidence="8">
    <location>
        <begin position="391"/>
        <end position="413"/>
    </location>
</feature>
<dbReference type="AlphaFoldDB" id="A0A7K0JZQ4"/>
<feature type="transmembrane region" description="Helical" evidence="8">
    <location>
        <begin position="358"/>
        <end position="379"/>
    </location>
</feature>
<feature type="transmembrane region" description="Helical" evidence="8">
    <location>
        <begin position="286"/>
        <end position="307"/>
    </location>
</feature>